<dbReference type="SMART" id="SM00256">
    <property type="entry name" value="FBOX"/>
    <property type="match status" value="1"/>
</dbReference>
<dbReference type="GO" id="GO:0051879">
    <property type="term" value="F:Hsp90 protein binding"/>
    <property type="evidence" value="ECO:0007669"/>
    <property type="project" value="TreeGrafter"/>
</dbReference>
<dbReference type="Pfam" id="PF07719">
    <property type="entry name" value="TPR_2"/>
    <property type="match status" value="1"/>
</dbReference>
<evidence type="ECO:0000259" key="4">
    <source>
        <dbReference type="PROSITE" id="PS50181"/>
    </source>
</evidence>
<evidence type="ECO:0000256" key="1">
    <source>
        <dbReference type="ARBA" id="ARBA00022737"/>
    </source>
</evidence>
<dbReference type="Gene3D" id="1.25.40.10">
    <property type="entry name" value="Tetratricopeptide repeat domain"/>
    <property type="match status" value="1"/>
</dbReference>
<keyword evidence="2 3" id="KW-0802">TPR repeat</keyword>
<evidence type="ECO:0000313" key="5">
    <source>
        <dbReference type="EMBL" id="KAH7086214.1"/>
    </source>
</evidence>
<keyword evidence="6" id="KW-1185">Reference proteome</keyword>
<dbReference type="PROSITE" id="PS50005">
    <property type="entry name" value="TPR"/>
    <property type="match status" value="1"/>
</dbReference>
<dbReference type="SUPFAM" id="SSF81383">
    <property type="entry name" value="F-box domain"/>
    <property type="match status" value="1"/>
</dbReference>
<dbReference type="Pfam" id="PF12937">
    <property type="entry name" value="F-box-like"/>
    <property type="match status" value="1"/>
</dbReference>
<dbReference type="InterPro" id="IPR013105">
    <property type="entry name" value="TPR_2"/>
</dbReference>
<keyword evidence="1" id="KW-0677">Repeat</keyword>
<evidence type="ECO:0000256" key="2">
    <source>
        <dbReference type="ARBA" id="ARBA00022803"/>
    </source>
</evidence>
<protein>
    <recommendedName>
        <fullName evidence="4">F-box domain-containing protein</fullName>
    </recommendedName>
</protein>
<dbReference type="OrthoDB" id="629492at2759"/>
<dbReference type="Gene3D" id="3.80.10.10">
    <property type="entry name" value="Ribonuclease Inhibitor"/>
    <property type="match status" value="1"/>
</dbReference>
<name>A0A8K0VXC0_9PLEO</name>
<comment type="caution">
    <text evidence="5">The sequence shown here is derived from an EMBL/GenBank/DDBJ whole genome shotgun (WGS) entry which is preliminary data.</text>
</comment>
<dbReference type="PANTHER" id="PTHR22904">
    <property type="entry name" value="TPR REPEAT CONTAINING PROTEIN"/>
    <property type="match status" value="1"/>
</dbReference>
<dbReference type="InterPro" id="IPR032675">
    <property type="entry name" value="LRR_dom_sf"/>
</dbReference>
<dbReference type="InterPro" id="IPR001810">
    <property type="entry name" value="F-box_dom"/>
</dbReference>
<dbReference type="Gene3D" id="1.20.1280.50">
    <property type="match status" value="1"/>
</dbReference>
<dbReference type="InterPro" id="IPR036047">
    <property type="entry name" value="F-box-like_dom_sf"/>
</dbReference>
<feature type="repeat" description="TPR" evidence="3">
    <location>
        <begin position="3"/>
        <end position="36"/>
    </location>
</feature>
<proteinExistence type="predicted"/>
<dbReference type="PROSITE" id="PS50181">
    <property type="entry name" value="FBOX"/>
    <property type="match status" value="1"/>
</dbReference>
<dbReference type="SMART" id="SM00028">
    <property type="entry name" value="TPR"/>
    <property type="match status" value="3"/>
</dbReference>
<accession>A0A8K0VXC0</accession>
<reference evidence="5" key="1">
    <citation type="journal article" date="2021" name="Nat. Commun.">
        <title>Genetic determinants of endophytism in the Arabidopsis root mycobiome.</title>
        <authorList>
            <person name="Mesny F."/>
            <person name="Miyauchi S."/>
            <person name="Thiergart T."/>
            <person name="Pickel B."/>
            <person name="Atanasova L."/>
            <person name="Karlsson M."/>
            <person name="Huettel B."/>
            <person name="Barry K.W."/>
            <person name="Haridas S."/>
            <person name="Chen C."/>
            <person name="Bauer D."/>
            <person name="Andreopoulos W."/>
            <person name="Pangilinan J."/>
            <person name="LaButti K."/>
            <person name="Riley R."/>
            <person name="Lipzen A."/>
            <person name="Clum A."/>
            <person name="Drula E."/>
            <person name="Henrissat B."/>
            <person name="Kohler A."/>
            <person name="Grigoriev I.V."/>
            <person name="Martin F.M."/>
            <person name="Hacquard S."/>
        </authorList>
    </citation>
    <scope>NUCLEOTIDE SEQUENCE</scope>
    <source>
        <strain evidence="5">MPI-SDFR-AT-0120</strain>
    </source>
</reference>
<dbReference type="EMBL" id="JAGMVJ010000011">
    <property type="protein sequence ID" value="KAH7086214.1"/>
    <property type="molecule type" value="Genomic_DNA"/>
</dbReference>
<evidence type="ECO:0000256" key="3">
    <source>
        <dbReference type="PROSITE-ProRule" id="PRU00339"/>
    </source>
</evidence>
<dbReference type="Proteomes" id="UP000813461">
    <property type="component" value="Unassembled WGS sequence"/>
</dbReference>
<feature type="domain" description="F-box" evidence="4">
    <location>
        <begin position="127"/>
        <end position="174"/>
    </location>
</feature>
<dbReference type="SUPFAM" id="SSF48452">
    <property type="entry name" value="TPR-like"/>
    <property type="match status" value="1"/>
</dbReference>
<dbReference type="InterPro" id="IPR011990">
    <property type="entry name" value="TPR-like_helical_dom_sf"/>
</dbReference>
<dbReference type="SUPFAM" id="SSF52047">
    <property type="entry name" value="RNI-like"/>
    <property type="match status" value="1"/>
</dbReference>
<dbReference type="AlphaFoldDB" id="A0A8K0VXC0"/>
<sequence length="564" mass="63840">MSSEEYQELGRRYYKLKQYEQAVEAFTQGIDIAPSLSLYDYRAAAYDRLKNYSAAVKDGREMIKLDKQDVKGYLRTASVLEKLEKLDTALGIYKYGMKNVPVGDKNFKILQQLHDKTTRKLSPAKSVDPLTVLPVELAEMVLEYLSFKNIVNDMRVSRGWRDYLSKLPRLWMHLDMAGARKAVPRSFVDKAVRRSQNRLTRVTVHRFEHVDILKNIARMCKSLAELEFISLPHMMSSTLTEIILHAPNLSKLVVHPETTADTVTQMLNSRPNLKHISFGGIRASRHPLEWKGPFPELETFIWRGSEMLTSSVSLGNLLVHTPHLRTLNVSHLVEYGDFMSMLQLLPLTTLIMRKVKFGQFLGLPSTLQRLVIEYQGSFELSGNDHILLQPKLPALTHLALTDINQLSPSIMEDFLDRYIDGDGQDQIKVLEEATLLQSLSIRGFLSTSTTSLFNPQAPGLFTTSKRILTPSLQTLDIATLPCNDDEIEYLLSHKTSLTSINISSTHITGESIKMLADQLPLLKTIRADNCPRISGRAAIEYARLKGVMVSCSMEEGKGSRKVRY</sequence>
<evidence type="ECO:0000313" key="6">
    <source>
        <dbReference type="Proteomes" id="UP000813461"/>
    </source>
</evidence>
<dbReference type="PANTHER" id="PTHR22904:SF523">
    <property type="entry name" value="STRESS-INDUCED-PHOSPHOPROTEIN 1"/>
    <property type="match status" value="1"/>
</dbReference>
<organism evidence="5 6">
    <name type="scientific">Paraphoma chrysanthemicola</name>
    <dbReference type="NCBI Taxonomy" id="798071"/>
    <lineage>
        <taxon>Eukaryota</taxon>
        <taxon>Fungi</taxon>
        <taxon>Dikarya</taxon>
        <taxon>Ascomycota</taxon>
        <taxon>Pezizomycotina</taxon>
        <taxon>Dothideomycetes</taxon>
        <taxon>Pleosporomycetidae</taxon>
        <taxon>Pleosporales</taxon>
        <taxon>Pleosporineae</taxon>
        <taxon>Phaeosphaeriaceae</taxon>
        <taxon>Paraphoma</taxon>
    </lineage>
</organism>
<dbReference type="InterPro" id="IPR019734">
    <property type="entry name" value="TPR_rpt"/>
</dbReference>
<dbReference type="PROSITE" id="PS50293">
    <property type="entry name" value="TPR_REGION"/>
    <property type="match status" value="1"/>
</dbReference>
<gene>
    <name evidence="5" type="ORF">FB567DRAFT_560978</name>
</gene>